<dbReference type="InterPro" id="IPR013098">
    <property type="entry name" value="Ig_I-set"/>
</dbReference>
<feature type="domain" description="Ig-like" evidence="5">
    <location>
        <begin position="248"/>
        <end position="348"/>
    </location>
</feature>
<dbReference type="GO" id="GO:0030424">
    <property type="term" value="C:axon"/>
    <property type="evidence" value="ECO:0007669"/>
    <property type="project" value="TreeGrafter"/>
</dbReference>
<dbReference type="AlphaFoldDB" id="A0A443S1Y7"/>
<dbReference type="OrthoDB" id="6481371at2759"/>
<dbReference type="SMART" id="SM00409">
    <property type="entry name" value="IG"/>
    <property type="match status" value="2"/>
</dbReference>
<dbReference type="Pfam" id="PF07679">
    <property type="entry name" value="I-set"/>
    <property type="match status" value="1"/>
</dbReference>
<evidence type="ECO:0000259" key="5">
    <source>
        <dbReference type="PROSITE" id="PS50835"/>
    </source>
</evidence>
<dbReference type="InterPro" id="IPR003598">
    <property type="entry name" value="Ig_sub2"/>
</dbReference>
<dbReference type="InterPro" id="IPR016187">
    <property type="entry name" value="CTDL_fold"/>
</dbReference>
<accession>A0A443S1Y7</accession>
<dbReference type="InterPro" id="IPR036179">
    <property type="entry name" value="Ig-like_dom_sf"/>
</dbReference>
<dbReference type="InterPro" id="IPR003599">
    <property type="entry name" value="Ig_sub"/>
</dbReference>
<keyword evidence="3" id="KW-1015">Disulfide bond</keyword>
<dbReference type="CDD" id="cd00063">
    <property type="entry name" value="FN3"/>
    <property type="match status" value="1"/>
</dbReference>
<dbReference type="InterPro" id="IPR036116">
    <property type="entry name" value="FN3_sf"/>
</dbReference>
<dbReference type="PANTHER" id="PTHR45080:SF8">
    <property type="entry name" value="IG-LIKE DOMAIN-CONTAINING PROTEIN"/>
    <property type="match status" value="1"/>
</dbReference>
<keyword evidence="1" id="KW-0732">Signal</keyword>
<feature type="domain" description="Ig-like" evidence="5">
    <location>
        <begin position="161"/>
        <end position="243"/>
    </location>
</feature>
<dbReference type="Proteomes" id="UP000288716">
    <property type="component" value="Unassembled WGS sequence"/>
</dbReference>
<dbReference type="EMBL" id="NCKV01011758">
    <property type="protein sequence ID" value="RWS21548.1"/>
    <property type="molecule type" value="Genomic_DNA"/>
</dbReference>
<gene>
    <name evidence="6" type="ORF">B4U80_11829</name>
</gene>
<evidence type="ECO:0000256" key="2">
    <source>
        <dbReference type="ARBA" id="ARBA00022737"/>
    </source>
</evidence>
<protein>
    <recommendedName>
        <fullName evidence="5">Ig-like domain-containing protein</fullName>
    </recommendedName>
</protein>
<dbReference type="GO" id="GO:0008046">
    <property type="term" value="F:axon guidance receptor activity"/>
    <property type="evidence" value="ECO:0007669"/>
    <property type="project" value="TreeGrafter"/>
</dbReference>
<dbReference type="GO" id="GO:0050808">
    <property type="term" value="P:synapse organization"/>
    <property type="evidence" value="ECO:0007669"/>
    <property type="project" value="TreeGrafter"/>
</dbReference>
<dbReference type="InterPro" id="IPR003961">
    <property type="entry name" value="FN3_dom"/>
</dbReference>
<feature type="non-terminal residue" evidence="6">
    <location>
        <position position="568"/>
    </location>
</feature>
<evidence type="ECO:0000313" key="7">
    <source>
        <dbReference type="Proteomes" id="UP000288716"/>
    </source>
</evidence>
<organism evidence="6 7">
    <name type="scientific">Leptotrombidium deliense</name>
    <dbReference type="NCBI Taxonomy" id="299467"/>
    <lineage>
        <taxon>Eukaryota</taxon>
        <taxon>Metazoa</taxon>
        <taxon>Ecdysozoa</taxon>
        <taxon>Arthropoda</taxon>
        <taxon>Chelicerata</taxon>
        <taxon>Arachnida</taxon>
        <taxon>Acari</taxon>
        <taxon>Acariformes</taxon>
        <taxon>Trombidiformes</taxon>
        <taxon>Prostigmata</taxon>
        <taxon>Anystina</taxon>
        <taxon>Parasitengona</taxon>
        <taxon>Trombiculoidea</taxon>
        <taxon>Trombiculidae</taxon>
        <taxon>Leptotrombidium</taxon>
    </lineage>
</organism>
<dbReference type="SMART" id="SM00408">
    <property type="entry name" value="IGc2"/>
    <property type="match status" value="2"/>
</dbReference>
<evidence type="ECO:0000313" key="6">
    <source>
        <dbReference type="EMBL" id="RWS21548.1"/>
    </source>
</evidence>
<dbReference type="VEuPathDB" id="VectorBase:LDEU010492"/>
<dbReference type="GO" id="GO:0007156">
    <property type="term" value="P:homophilic cell adhesion via plasma membrane adhesion molecules"/>
    <property type="evidence" value="ECO:0007669"/>
    <property type="project" value="TreeGrafter"/>
</dbReference>
<evidence type="ECO:0000256" key="3">
    <source>
        <dbReference type="ARBA" id="ARBA00023157"/>
    </source>
</evidence>
<dbReference type="SUPFAM" id="SSF56436">
    <property type="entry name" value="C-type lectin-like"/>
    <property type="match status" value="1"/>
</dbReference>
<dbReference type="STRING" id="299467.A0A443S1Y7"/>
<dbReference type="Pfam" id="PF13927">
    <property type="entry name" value="Ig_3"/>
    <property type="match status" value="1"/>
</dbReference>
<proteinExistence type="predicted"/>
<reference evidence="6 7" key="1">
    <citation type="journal article" date="2018" name="Gigascience">
        <title>Genomes of trombidid mites reveal novel predicted allergens and laterally-transferred genes associated with secondary metabolism.</title>
        <authorList>
            <person name="Dong X."/>
            <person name="Chaisiri K."/>
            <person name="Xia D."/>
            <person name="Armstrong S.D."/>
            <person name="Fang Y."/>
            <person name="Donnelly M.J."/>
            <person name="Kadowaki T."/>
            <person name="McGarry J.W."/>
            <person name="Darby A.C."/>
            <person name="Makepeace B.L."/>
        </authorList>
    </citation>
    <scope>NUCLEOTIDE SEQUENCE [LARGE SCALE GENOMIC DNA]</scope>
    <source>
        <strain evidence="6">UoL-UT</strain>
    </source>
</reference>
<keyword evidence="2" id="KW-0677">Repeat</keyword>
<keyword evidence="4" id="KW-0393">Immunoglobulin domain</keyword>
<dbReference type="GO" id="GO:0005886">
    <property type="term" value="C:plasma membrane"/>
    <property type="evidence" value="ECO:0007669"/>
    <property type="project" value="TreeGrafter"/>
</dbReference>
<sequence>MAQMVCNNYGNSTIASFEDNEEMDFYRLIAYNVLNIKNNVWFKENHIKNASACCCLTESDEKIRREDCEEKYSFLCKQQSKQSLDQIKKSFDEALLNLKESIRALIEKKIEMNNEKIRSVFLNALSLTEDVDNNTQQSRLTATFFNRFLHISDKIDKCAVPASIKSKLQNGHLSYSEGETVELECIPNGFPTPSISWNGPLNNQLGNESLLKIEHISRFESGFYSCTADNEVGKPSVLQYNIQVHHRPKVTVATNAIETGTGLNVLMTCNVLSNPKPNVKWFKVDSRIEPKRNETTDTLDEFSFMKSINDTYYENKLKFAVTSHFDLGIYKCIANNGIGEDSANVELRGSAPLNGEIINVEQTSLKTLAVNTEFTSYSPISNYKLFLRQIPSKFVWELQFTPNETVFTASNNVYNALFKINNLDMKSTYGIKVIAKNEFGWGNMSDEYVFQPATYVCGENGKVIHNWRYMVSHYAYGVRSFDRYYGCYSTLTSEIDDTIEIEFMEVNVTRRNYYNNDRLSFYDNKGNVSPITSKIVLTTQKYFSLRLLTSDYDQESVGFILRFRNLIR</sequence>
<dbReference type="PROSITE" id="PS50835">
    <property type="entry name" value="IG_LIKE"/>
    <property type="match status" value="2"/>
</dbReference>
<dbReference type="InterPro" id="IPR007110">
    <property type="entry name" value="Ig-like_dom"/>
</dbReference>
<comment type="caution">
    <text evidence="6">The sequence shown here is derived from an EMBL/GenBank/DDBJ whole genome shotgun (WGS) entry which is preliminary data.</text>
</comment>
<name>A0A443S1Y7_9ACAR</name>
<dbReference type="PANTHER" id="PTHR45080">
    <property type="entry name" value="CONTACTIN 5"/>
    <property type="match status" value="1"/>
</dbReference>
<dbReference type="SUPFAM" id="SSF48726">
    <property type="entry name" value="Immunoglobulin"/>
    <property type="match status" value="2"/>
</dbReference>
<dbReference type="Gene3D" id="2.60.40.10">
    <property type="entry name" value="Immunoglobulins"/>
    <property type="match status" value="3"/>
</dbReference>
<dbReference type="InterPro" id="IPR050958">
    <property type="entry name" value="Cell_Adh-Cytoskel_Orgn"/>
</dbReference>
<evidence type="ECO:0000256" key="1">
    <source>
        <dbReference type="ARBA" id="ARBA00022729"/>
    </source>
</evidence>
<keyword evidence="7" id="KW-1185">Reference proteome</keyword>
<dbReference type="InterPro" id="IPR013783">
    <property type="entry name" value="Ig-like_fold"/>
</dbReference>
<dbReference type="GO" id="GO:0043025">
    <property type="term" value="C:neuronal cell body"/>
    <property type="evidence" value="ECO:0007669"/>
    <property type="project" value="TreeGrafter"/>
</dbReference>
<evidence type="ECO:0000256" key="4">
    <source>
        <dbReference type="ARBA" id="ARBA00023319"/>
    </source>
</evidence>
<dbReference type="SUPFAM" id="SSF49265">
    <property type="entry name" value="Fibronectin type III"/>
    <property type="match status" value="1"/>
</dbReference>